<dbReference type="SUPFAM" id="SSF81442">
    <property type="entry name" value="Cytochrome c oxidase subunit I-like"/>
    <property type="match status" value="1"/>
</dbReference>
<dbReference type="EMBL" id="JAXCLX010000001">
    <property type="protein sequence ID" value="MDY0871622.1"/>
    <property type="molecule type" value="Genomic_DNA"/>
</dbReference>
<dbReference type="Proteomes" id="UP001271769">
    <property type="component" value="Unassembled WGS sequence"/>
</dbReference>
<dbReference type="InterPro" id="IPR036927">
    <property type="entry name" value="Cyt_c_oxase-like_su1_sf"/>
</dbReference>
<organism evidence="2 3">
    <name type="scientific">Dongia rigui</name>
    <dbReference type="NCBI Taxonomy" id="940149"/>
    <lineage>
        <taxon>Bacteria</taxon>
        <taxon>Pseudomonadati</taxon>
        <taxon>Pseudomonadota</taxon>
        <taxon>Alphaproteobacteria</taxon>
        <taxon>Rhodospirillales</taxon>
        <taxon>Dongiaceae</taxon>
        <taxon>Dongia</taxon>
    </lineage>
</organism>
<feature type="transmembrane region" description="Helical" evidence="1">
    <location>
        <begin position="98"/>
        <end position="118"/>
    </location>
</feature>
<dbReference type="RefSeq" id="WP_320500052.1">
    <property type="nucleotide sequence ID" value="NZ_JAXCLX010000001.1"/>
</dbReference>
<keyword evidence="1" id="KW-0812">Transmembrane</keyword>
<feature type="transmembrane region" description="Helical" evidence="1">
    <location>
        <begin position="67"/>
        <end position="86"/>
    </location>
</feature>
<keyword evidence="1" id="KW-0472">Membrane</keyword>
<evidence type="ECO:0000256" key="1">
    <source>
        <dbReference type="SAM" id="Phobius"/>
    </source>
</evidence>
<reference evidence="2 3" key="1">
    <citation type="journal article" date="2013" name="Antonie Van Leeuwenhoek">
        <title>Dongia rigui sp. nov., isolated from freshwater of a large wetland in Korea.</title>
        <authorList>
            <person name="Baik K.S."/>
            <person name="Hwang Y.M."/>
            <person name="Choi J.S."/>
            <person name="Kwon J."/>
            <person name="Seong C.N."/>
        </authorList>
    </citation>
    <scope>NUCLEOTIDE SEQUENCE [LARGE SCALE GENOMIC DNA]</scope>
    <source>
        <strain evidence="2 3">04SU4-P</strain>
    </source>
</reference>
<protein>
    <submittedName>
        <fullName evidence="2">Cytochrome-c oxidase</fullName>
    </submittedName>
</protein>
<proteinExistence type="predicted"/>
<keyword evidence="3" id="KW-1185">Reference proteome</keyword>
<comment type="caution">
    <text evidence="2">The sequence shown here is derived from an EMBL/GenBank/DDBJ whole genome shotgun (WGS) entry which is preliminary data.</text>
</comment>
<feature type="transmembrane region" description="Helical" evidence="1">
    <location>
        <begin position="36"/>
        <end position="55"/>
    </location>
</feature>
<accession>A0ABU5DWD6</accession>
<gene>
    <name evidence="2" type="ORF">SMD31_06795</name>
</gene>
<evidence type="ECO:0000313" key="3">
    <source>
        <dbReference type="Proteomes" id="UP001271769"/>
    </source>
</evidence>
<sequence>MAHRLLKIAAVYFVIAVCMGTYMGAAQDLSLVPVHAHLNLLGWVSLGIIGCLYLQKPALATTRLAKLHFWLHNIGTPLMMLGVWLLHSGVNPELGEPLAGIFSIVTVIGIIAFAVNLWRGIDRA</sequence>
<name>A0ABU5DWD6_9PROT</name>
<keyword evidence="1" id="KW-1133">Transmembrane helix</keyword>
<evidence type="ECO:0000313" key="2">
    <source>
        <dbReference type="EMBL" id="MDY0871622.1"/>
    </source>
</evidence>
<dbReference type="Gene3D" id="1.20.210.10">
    <property type="entry name" value="Cytochrome c oxidase-like, subunit I domain"/>
    <property type="match status" value="1"/>
</dbReference>